<dbReference type="InterPro" id="IPR001992">
    <property type="entry name" value="T2SS_GspF/T4SS_PilC_CS"/>
</dbReference>
<evidence type="ECO:0000256" key="10">
    <source>
        <dbReference type="ARBA" id="ARBA00022927"/>
    </source>
</evidence>
<organism evidence="17 18">
    <name type="scientific">Pseudomonas syringae</name>
    <dbReference type="NCBI Taxonomy" id="317"/>
    <lineage>
        <taxon>Bacteria</taxon>
        <taxon>Pseudomonadati</taxon>
        <taxon>Pseudomonadota</taxon>
        <taxon>Gammaproteobacteria</taxon>
        <taxon>Pseudomonadales</taxon>
        <taxon>Pseudomonadaceae</taxon>
        <taxon>Pseudomonas</taxon>
    </lineage>
</organism>
<comment type="caution">
    <text evidence="17">The sequence shown here is derived from an EMBL/GenBank/DDBJ whole genome shotgun (WGS) entry which is preliminary data.</text>
</comment>
<evidence type="ECO:0000256" key="1">
    <source>
        <dbReference type="ARBA" id="ARBA00002684"/>
    </source>
</evidence>
<evidence type="ECO:0000313" key="17">
    <source>
        <dbReference type="EMBL" id="KFE54335.1"/>
    </source>
</evidence>
<gene>
    <name evidence="17" type="ORF">IV01_16390</name>
</gene>
<feature type="domain" description="Type II secretion system protein GspF" evidence="16">
    <location>
        <begin position="269"/>
        <end position="390"/>
    </location>
</feature>
<evidence type="ECO:0000256" key="14">
    <source>
        <dbReference type="RuleBase" id="RU003923"/>
    </source>
</evidence>
<dbReference type="FunFam" id="1.20.81.30:FF:000001">
    <property type="entry name" value="Type II secretion system protein F"/>
    <property type="match status" value="2"/>
</dbReference>
<keyword evidence="7 14" id="KW-0812">Transmembrane</keyword>
<keyword evidence="8" id="KW-0479">Metal-binding</keyword>
<dbReference type="EMBL" id="JPQU01000045">
    <property type="protein sequence ID" value="KFE54335.1"/>
    <property type="molecule type" value="Genomic_DNA"/>
</dbReference>
<dbReference type="PATRIC" id="fig|317.175.peg.3412"/>
<dbReference type="GO" id="GO:0005886">
    <property type="term" value="C:plasma membrane"/>
    <property type="evidence" value="ECO:0007669"/>
    <property type="project" value="UniProtKB-SubCell"/>
</dbReference>
<keyword evidence="10" id="KW-0653">Protein transport</keyword>
<protein>
    <recommendedName>
        <fullName evidence="13">General secretion pathway protein F</fullName>
    </recommendedName>
</protein>
<reference evidence="17 18" key="1">
    <citation type="submission" date="2014-07" db="EMBL/GenBank/DDBJ databases">
        <title>Draft Genome Sequences of Environmental Pseudomonas syringae strains.</title>
        <authorList>
            <person name="Baltrus D.A."/>
            <person name="Berge O."/>
            <person name="Morris C."/>
        </authorList>
    </citation>
    <scope>NUCLEOTIDE SEQUENCE [LARGE SCALE GENOMIC DNA]</scope>
    <source>
        <strain evidence="17 18">GAW0119</strain>
    </source>
</reference>
<dbReference type="Pfam" id="PF00482">
    <property type="entry name" value="T2SSF"/>
    <property type="match status" value="2"/>
</dbReference>
<feature type="domain" description="Type II secretion system protein GspF" evidence="16">
    <location>
        <begin position="66"/>
        <end position="188"/>
    </location>
</feature>
<evidence type="ECO:0000313" key="18">
    <source>
        <dbReference type="Proteomes" id="UP000028631"/>
    </source>
</evidence>
<keyword evidence="5" id="KW-1003">Cell membrane</keyword>
<keyword evidence="18" id="KW-1185">Reference proteome</keyword>
<name>A0A085VFX2_PSESX</name>
<keyword evidence="12 15" id="KW-0472">Membrane</keyword>
<dbReference type="InterPro" id="IPR042094">
    <property type="entry name" value="T2SS_GspF_sf"/>
</dbReference>
<feature type="transmembrane region" description="Helical" evidence="15">
    <location>
        <begin position="371"/>
        <end position="392"/>
    </location>
</feature>
<dbReference type="InterPro" id="IPR018076">
    <property type="entry name" value="T2SS_GspF_dom"/>
</dbReference>
<dbReference type="OrthoDB" id="9805682at2"/>
<dbReference type="InterPro" id="IPR011850">
    <property type="entry name" value="T2SS_GspF"/>
</dbReference>
<dbReference type="RefSeq" id="WP_032629697.1">
    <property type="nucleotide sequence ID" value="NZ_JPQU01000045.1"/>
</dbReference>
<dbReference type="Proteomes" id="UP000028631">
    <property type="component" value="Unassembled WGS sequence"/>
</dbReference>
<evidence type="ECO:0000256" key="9">
    <source>
        <dbReference type="ARBA" id="ARBA00022837"/>
    </source>
</evidence>
<feature type="transmembrane region" description="Helical" evidence="15">
    <location>
        <begin position="165"/>
        <end position="187"/>
    </location>
</feature>
<dbReference type="PRINTS" id="PR00812">
    <property type="entry name" value="BCTERIALGSPF"/>
</dbReference>
<proteinExistence type="inferred from homology"/>
<keyword evidence="6" id="KW-0997">Cell inner membrane</keyword>
<evidence type="ECO:0000256" key="4">
    <source>
        <dbReference type="ARBA" id="ARBA00022448"/>
    </source>
</evidence>
<evidence type="ECO:0000256" key="8">
    <source>
        <dbReference type="ARBA" id="ARBA00022723"/>
    </source>
</evidence>
<evidence type="ECO:0000256" key="6">
    <source>
        <dbReference type="ARBA" id="ARBA00022519"/>
    </source>
</evidence>
<dbReference type="GO" id="GO:0046872">
    <property type="term" value="F:metal ion binding"/>
    <property type="evidence" value="ECO:0007669"/>
    <property type="project" value="UniProtKB-KW"/>
</dbReference>
<feature type="transmembrane region" description="Helical" evidence="15">
    <location>
        <begin position="218"/>
        <end position="237"/>
    </location>
</feature>
<dbReference type="PANTHER" id="PTHR30012">
    <property type="entry name" value="GENERAL SECRETION PATHWAY PROTEIN"/>
    <property type="match status" value="1"/>
</dbReference>
<sequence>MPTYRYQALDPAGRTCKASIQAENERHARQLLREQGLFTRQLQIQDSASRSPRGQRLSHSQLCELTRQLATLLSAGIALVDALGTLERQLAEPAIRNLLVAVRGALGEGHSLAQSLRRQGGLFNGLYCALVEAGERSGKLAPVLERLAEHLEQVQRQRHKARTAMIYPAVLMLVSLLVVIGLMTFVVPKLTEQFSHTGQALPVITQLLIGISKGLVTVGPWLLVVALLIGVFGAMLLRKPHWRLRLDRSLLRLPKAGALLTVLESARLARSLAILVGSGVPLLEALQVATATVSNREIHRTLTMVREQVEGGVSLHRALNAAGHFPPLLLNMVASGEASGTLPDMLERVADNQERGFTRQVDMLMALFEPLMILVMGGVVLFIVLAVLLPIMQLNQGLAF</sequence>
<dbReference type="AlphaFoldDB" id="A0A085VFX2"/>
<accession>A0A085VFX2</accession>
<dbReference type="InterPro" id="IPR003004">
    <property type="entry name" value="GspF/PilC"/>
</dbReference>
<evidence type="ECO:0000259" key="16">
    <source>
        <dbReference type="Pfam" id="PF00482"/>
    </source>
</evidence>
<evidence type="ECO:0000256" key="11">
    <source>
        <dbReference type="ARBA" id="ARBA00022989"/>
    </source>
</evidence>
<keyword evidence="11 15" id="KW-1133">Transmembrane helix</keyword>
<evidence type="ECO:0000256" key="7">
    <source>
        <dbReference type="ARBA" id="ARBA00022692"/>
    </source>
</evidence>
<evidence type="ECO:0000256" key="13">
    <source>
        <dbReference type="ARBA" id="ARBA00030750"/>
    </source>
</evidence>
<dbReference type="NCBIfam" id="TIGR02120">
    <property type="entry name" value="GspF"/>
    <property type="match status" value="1"/>
</dbReference>
<dbReference type="Gene3D" id="1.20.81.30">
    <property type="entry name" value="Type II secretion system (T2SS), domain F"/>
    <property type="match status" value="2"/>
</dbReference>
<dbReference type="PANTHER" id="PTHR30012:SF0">
    <property type="entry name" value="TYPE II SECRETION SYSTEM PROTEIN F-RELATED"/>
    <property type="match status" value="1"/>
</dbReference>
<dbReference type="GO" id="GO:0015627">
    <property type="term" value="C:type II protein secretion system complex"/>
    <property type="evidence" value="ECO:0007669"/>
    <property type="project" value="InterPro"/>
</dbReference>
<evidence type="ECO:0000256" key="15">
    <source>
        <dbReference type="SAM" id="Phobius"/>
    </source>
</evidence>
<evidence type="ECO:0000256" key="3">
    <source>
        <dbReference type="ARBA" id="ARBA00005745"/>
    </source>
</evidence>
<evidence type="ECO:0000256" key="2">
    <source>
        <dbReference type="ARBA" id="ARBA00004429"/>
    </source>
</evidence>
<comment type="subcellular location">
    <subcellularLocation>
        <location evidence="2 14">Cell inner membrane</location>
        <topology evidence="2 14">Multi-pass membrane protein</topology>
    </subcellularLocation>
</comment>
<evidence type="ECO:0000256" key="12">
    <source>
        <dbReference type="ARBA" id="ARBA00023136"/>
    </source>
</evidence>
<comment type="similarity">
    <text evidence="3 14">Belongs to the GSP F family.</text>
</comment>
<keyword evidence="4 14" id="KW-0813">Transport</keyword>
<evidence type="ECO:0000256" key="5">
    <source>
        <dbReference type="ARBA" id="ARBA00022475"/>
    </source>
</evidence>
<comment type="function">
    <text evidence="1">Component of the type II secretion system inner membrane complex required for the energy-dependent secretion of extracellular factors such as proteases and toxins from the periplasm.</text>
</comment>
<keyword evidence="9" id="KW-0106">Calcium</keyword>
<dbReference type="GO" id="GO:0015628">
    <property type="term" value="P:protein secretion by the type II secretion system"/>
    <property type="evidence" value="ECO:0007669"/>
    <property type="project" value="InterPro"/>
</dbReference>
<dbReference type="PROSITE" id="PS00874">
    <property type="entry name" value="T2SP_F"/>
    <property type="match status" value="1"/>
</dbReference>